<dbReference type="RefSeq" id="WP_004327350.1">
    <property type="nucleotide sequence ID" value="NZ_CZAF01000004.1"/>
</dbReference>
<dbReference type="Proteomes" id="UP000095614">
    <property type="component" value="Unassembled WGS sequence"/>
</dbReference>
<dbReference type="GeneID" id="60368820"/>
<organism evidence="1 2">
    <name type="scientific">Bacteroides uniformis</name>
    <dbReference type="NCBI Taxonomy" id="820"/>
    <lineage>
        <taxon>Bacteria</taxon>
        <taxon>Pseudomonadati</taxon>
        <taxon>Bacteroidota</taxon>
        <taxon>Bacteroidia</taxon>
        <taxon>Bacteroidales</taxon>
        <taxon>Bacteroidaceae</taxon>
        <taxon>Bacteroides</taxon>
    </lineage>
</organism>
<accession>A0A174I371</accession>
<reference evidence="1 2" key="1">
    <citation type="submission" date="2015-09" db="EMBL/GenBank/DDBJ databases">
        <authorList>
            <consortium name="Pathogen Informatics"/>
        </authorList>
    </citation>
    <scope>NUCLEOTIDE SEQUENCE [LARGE SCALE GENOMIC DNA]</scope>
    <source>
        <strain evidence="1 2">2789STDY5834847</strain>
    </source>
</reference>
<dbReference type="EMBL" id="CZAF01000004">
    <property type="protein sequence ID" value="CUO80057.1"/>
    <property type="molecule type" value="Genomic_DNA"/>
</dbReference>
<name>A0A174I371_BACUN</name>
<evidence type="ECO:0000313" key="2">
    <source>
        <dbReference type="Proteomes" id="UP000095614"/>
    </source>
</evidence>
<dbReference type="OrthoDB" id="5194749at2"/>
<sequence>MELTLNLNSRLQPMHRHDLEDALQEILEKINLGEVMGGGTLQNPQTGEIESCDIEIHLNDDKQDSINRLVELVNKIGIPKGSALLCMVPEFKIEVGTLEGLAYYGNGTELPDEVYESCDINHVIEQMTSAMENIGSFYSYWEGNEWTALYFYGTSFVEMKQKIEPFIASYPLCQKCRIEQIA</sequence>
<gene>
    <name evidence="1" type="ORF">ERS852462_01619</name>
</gene>
<dbReference type="AlphaFoldDB" id="A0A174I371"/>
<proteinExistence type="predicted"/>
<evidence type="ECO:0000313" key="1">
    <source>
        <dbReference type="EMBL" id="CUO80057.1"/>
    </source>
</evidence>
<protein>
    <submittedName>
        <fullName evidence="1">Uncharacterized protein</fullName>
    </submittedName>
</protein>